<protein>
    <submittedName>
        <fullName evidence="2">Uncharacterized protein</fullName>
    </submittedName>
</protein>
<evidence type="ECO:0000313" key="2">
    <source>
        <dbReference type="EMBL" id="MDO1531064.1"/>
    </source>
</evidence>
<feature type="transmembrane region" description="Helical" evidence="1">
    <location>
        <begin position="63"/>
        <end position="84"/>
    </location>
</feature>
<sequence length="188" mass="19379">MPALRILLLLRGAVSVLFALSKLAPATIPAAMSLNRNGTFSMIDGLLGLAMAFAVSKSPRYKWLFGLVLADALVRLLIGIVAIASPDIEGRILGSIAFFGAIITACVALGVFGLFFALRGSREAPVDARGGGVPVLVVSACTLVLGVGLLFGFGSVDARRLLIGGVALGIGLCLLVSGFLSKDPRSIR</sequence>
<accession>A0ABT8RYS5</accession>
<feature type="transmembrane region" description="Helical" evidence="1">
    <location>
        <begin position="161"/>
        <end position="180"/>
    </location>
</feature>
<keyword evidence="1" id="KW-1133">Transmembrane helix</keyword>
<comment type="caution">
    <text evidence="2">The sequence shown here is derived from an EMBL/GenBank/DDBJ whole genome shotgun (WGS) entry which is preliminary data.</text>
</comment>
<keyword evidence="1" id="KW-0812">Transmembrane</keyword>
<gene>
    <name evidence="2" type="ORF">Q2T77_02090</name>
</gene>
<dbReference type="RefSeq" id="WP_301803037.1">
    <property type="nucleotide sequence ID" value="NZ_JAUJZH010000001.1"/>
</dbReference>
<proteinExistence type="predicted"/>
<dbReference type="EMBL" id="JAUKVY010000001">
    <property type="protein sequence ID" value="MDO1531064.1"/>
    <property type="molecule type" value="Genomic_DNA"/>
</dbReference>
<feature type="transmembrane region" description="Helical" evidence="1">
    <location>
        <begin position="39"/>
        <end position="56"/>
    </location>
</feature>
<organism evidence="2 3">
    <name type="scientific">Variovorax ginsengisoli</name>
    <dbReference type="NCBI Taxonomy" id="363844"/>
    <lineage>
        <taxon>Bacteria</taxon>
        <taxon>Pseudomonadati</taxon>
        <taxon>Pseudomonadota</taxon>
        <taxon>Betaproteobacteria</taxon>
        <taxon>Burkholderiales</taxon>
        <taxon>Comamonadaceae</taxon>
        <taxon>Variovorax</taxon>
    </lineage>
</organism>
<keyword evidence="1" id="KW-0472">Membrane</keyword>
<reference evidence="2" key="1">
    <citation type="submission" date="2023-06" db="EMBL/GenBank/DDBJ databases">
        <authorList>
            <person name="Jiang Y."/>
            <person name="Liu Q."/>
        </authorList>
    </citation>
    <scope>NUCLEOTIDE SEQUENCE</scope>
    <source>
        <strain evidence="2">CGMCC 1.12090</strain>
    </source>
</reference>
<feature type="transmembrane region" description="Helical" evidence="1">
    <location>
        <begin position="96"/>
        <end position="118"/>
    </location>
</feature>
<dbReference type="Proteomes" id="UP001169027">
    <property type="component" value="Unassembled WGS sequence"/>
</dbReference>
<keyword evidence="3" id="KW-1185">Reference proteome</keyword>
<evidence type="ECO:0000256" key="1">
    <source>
        <dbReference type="SAM" id="Phobius"/>
    </source>
</evidence>
<name>A0ABT8RYS5_9BURK</name>
<feature type="transmembrane region" description="Helical" evidence="1">
    <location>
        <begin position="130"/>
        <end position="155"/>
    </location>
</feature>
<evidence type="ECO:0000313" key="3">
    <source>
        <dbReference type="Proteomes" id="UP001169027"/>
    </source>
</evidence>